<proteinExistence type="predicted"/>
<evidence type="ECO:0000256" key="1">
    <source>
        <dbReference type="SAM" id="SignalP"/>
    </source>
</evidence>
<name>A0ABU3T338_9MICO</name>
<keyword evidence="1" id="KW-0732">Signal</keyword>
<evidence type="ECO:0000313" key="3">
    <source>
        <dbReference type="Proteomes" id="UP001263371"/>
    </source>
</evidence>
<dbReference type="RefSeq" id="WP_315993034.1">
    <property type="nucleotide sequence ID" value="NZ_JAWDIS010000001.1"/>
</dbReference>
<comment type="caution">
    <text evidence="2">The sequence shown here is derived from an EMBL/GenBank/DDBJ whole genome shotgun (WGS) entry which is preliminary data.</text>
</comment>
<dbReference type="EMBL" id="JAWDIS010000001">
    <property type="protein sequence ID" value="MDU0365726.1"/>
    <property type="molecule type" value="Genomic_DNA"/>
</dbReference>
<accession>A0ABU3T338</accession>
<dbReference type="Proteomes" id="UP001263371">
    <property type="component" value="Unassembled WGS sequence"/>
</dbReference>
<feature type="signal peptide" evidence="1">
    <location>
        <begin position="1"/>
        <end position="27"/>
    </location>
</feature>
<keyword evidence="3" id="KW-1185">Reference proteome</keyword>
<sequence length="207" mass="22500">MRSRTPGAFAAGLLTLSLITAPTAASADSAPDCLTVPGNAGAAIDANIAGYPVEKPSEYRTVDGRKEPVYRVKIGQTLHIPTRITNSGTCHYWTFGGDLTAIGHDAFKTPGSSTYVEGIGNRIWAASIGVPTWDPDPDRNHPYTRRSERLYVEVSPGDTAKRLWPITVDNLPRAGVLYGVRFRYDTDVSDPPVSDNATSKRIWLVRD</sequence>
<protein>
    <submittedName>
        <fullName evidence="2">Uncharacterized protein</fullName>
    </submittedName>
</protein>
<organism evidence="2 3">
    <name type="scientific">Microbacterium galbum</name>
    <dbReference type="NCBI Taxonomy" id="3075994"/>
    <lineage>
        <taxon>Bacteria</taxon>
        <taxon>Bacillati</taxon>
        <taxon>Actinomycetota</taxon>
        <taxon>Actinomycetes</taxon>
        <taxon>Micrococcales</taxon>
        <taxon>Microbacteriaceae</taxon>
        <taxon>Microbacterium</taxon>
    </lineage>
</organism>
<feature type="chain" id="PRO_5045371862" evidence="1">
    <location>
        <begin position="28"/>
        <end position="207"/>
    </location>
</feature>
<reference evidence="2 3" key="1">
    <citation type="submission" date="2023-09" db="EMBL/GenBank/DDBJ databases">
        <title>Microbacterium fusihabitans sp. nov., Microbacterium phycihabitans sp. nov., and Microbacterium cervinum sp. nov., isolated from dried seaweeds of beach.</title>
        <authorList>
            <person name="Lee S.D."/>
        </authorList>
    </citation>
    <scope>NUCLEOTIDE SEQUENCE [LARGE SCALE GENOMIC DNA]</scope>
    <source>
        <strain evidence="2 3">KSW4-17</strain>
    </source>
</reference>
<gene>
    <name evidence="2" type="ORF">RWH45_00785</name>
</gene>
<evidence type="ECO:0000313" key="2">
    <source>
        <dbReference type="EMBL" id="MDU0365726.1"/>
    </source>
</evidence>